<comment type="similarity">
    <text evidence="11">Belongs to the PpiD chaperone family.</text>
</comment>
<gene>
    <name evidence="15" type="primary">ppiD</name>
    <name evidence="15" type="ORF">SBA_ch1_17480</name>
</gene>
<evidence type="ECO:0000256" key="3">
    <source>
        <dbReference type="ARBA" id="ARBA00022475"/>
    </source>
</evidence>
<evidence type="ECO:0000259" key="14">
    <source>
        <dbReference type="Pfam" id="PF13145"/>
    </source>
</evidence>
<dbReference type="PANTHER" id="PTHR47529:SF1">
    <property type="entry name" value="PERIPLASMIC CHAPERONE PPID"/>
    <property type="match status" value="1"/>
</dbReference>
<proteinExistence type="inferred from homology"/>
<dbReference type="InterPro" id="IPR000297">
    <property type="entry name" value="PPIase_PpiC"/>
</dbReference>
<keyword evidence="15" id="KW-0413">Isomerase</keyword>
<evidence type="ECO:0000313" key="16">
    <source>
        <dbReference type="Proteomes" id="UP001059971"/>
    </source>
</evidence>
<keyword evidence="3" id="KW-1003">Cell membrane</keyword>
<evidence type="ECO:0000256" key="13">
    <source>
        <dbReference type="ARBA" id="ARBA00042775"/>
    </source>
</evidence>
<dbReference type="Gene3D" id="3.10.50.40">
    <property type="match status" value="1"/>
</dbReference>
<evidence type="ECO:0000256" key="2">
    <source>
        <dbReference type="ARBA" id="ARBA00018370"/>
    </source>
</evidence>
<accession>A0ABN5WB87</accession>
<organism evidence="15 16">
    <name type="scientific">Sphingomonas bisphenolicum</name>
    <dbReference type="NCBI Taxonomy" id="296544"/>
    <lineage>
        <taxon>Bacteria</taxon>
        <taxon>Pseudomonadati</taxon>
        <taxon>Pseudomonadota</taxon>
        <taxon>Alphaproteobacteria</taxon>
        <taxon>Sphingomonadales</taxon>
        <taxon>Sphingomonadaceae</taxon>
        <taxon>Sphingomonas</taxon>
    </lineage>
</organism>
<dbReference type="Proteomes" id="UP001059971">
    <property type="component" value="Chromosome 1"/>
</dbReference>
<protein>
    <recommendedName>
        <fullName evidence="2">Parvulin-like PPIase</fullName>
    </recommendedName>
    <alternativeName>
        <fullName evidence="9">Peptidyl-prolyl cis-trans isomerase plp</fullName>
    </alternativeName>
    <alternativeName>
        <fullName evidence="12">Periplasmic chaperone PpiD</fullName>
    </alternativeName>
    <alternativeName>
        <fullName evidence="13">Periplasmic folding chaperone</fullName>
    </alternativeName>
    <alternativeName>
        <fullName evidence="10">Rotamase plp</fullName>
    </alternativeName>
</protein>
<evidence type="ECO:0000256" key="7">
    <source>
        <dbReference type="ARBA" id="ARBA00023136"/>
    </source>
</evidence>
<evidence type="ECO:0000256" key="11">
    <source>
        <dbReference type="ARBA" id="ARBA00038408"/>
    </source>
</evidence>
<sequence length="651" mass="69308">MLSVFRSFIRSKFGALFAILFLGVIAGAFILGDVTSGKFGSGSMLGGGGTAAKAKGQTLSQTELQDRVQRVFENARRSNPGLQIGDFFAQGGGSQVYDQLVASLTLRAFADDQGVHISKRLVDAQIAQIPAFQDAAGNFSNDNFRALLVRERLTEQALRDDISREILQRQLLAPVGLGVKLTDSMVLPYASLLLEARQGTVAAIPAIAFLDEKNPTDTQLADYYKKNASRFTIPEQRRIRYAVVDAERFAQAAQPTEAEISASYNQNKASYAAKQSRSVEQLVLPTQAGAKAIADQVKGGKSLAAAAQSAGLAVSSLADQSREALTVTAGKAVADSVFAGKQGDLIGPVRGPLGWLLLRVTATKETPARTLDAVRGEIVTALRAQKEKQLLSDFTGKIEDAIANGDSFQEVVKDNGLKLETSPPLLATGKQVKDQAYAAPADIQPLLAPVFAMSADDDAQLIPITADKRYALAAPGEIITAAPPPLAEVKQLVLAQYKLNAGNLKAKALAEQIQAKVAKGAKLADAIAQAGVKLPAPQMLGGRRADIMRGEQRPPAEVAILFAMAANTVKTLPIGQDRGYFVVQLNKIERGDAKNQPALLNQVRTQLAEVVGQEYGQQFERAVEKELGVTRNAKAVEQVRSALAATNSGEQ</sequence>
<name>A0ABN5WB87_9SPHN</name>
<evidence type="ECO:0000256" key="1">
    <source>
        <dbReference type="ARBA" id="ARBA00004382"/>
    </source>
</evidence>
<comment type="subcellular location">
    <subcellularLocation>
        <location evidence="1">Cell inner membrane</location>
        <topology evidence="1">Single-pass type II membrane protein</topology>
        <orientation evidence="1">Periplasmic side</orientation>
    </subcellularLocation>
</comment>
<dbReference type="Gene3D" id="1.10.4030.10">
    <property type="entry name" value="Porin chaperone SurA, peptide-binding domain"/>
    <property type="match status" value="1"/>
</dbReference>
<dbReference type="Pfam" id="PF13145">
    <property type="entry name" value="Rotamase_2"/>
    <property type="match status" value="1"/>
</dbReference>
<evidence type="ECO:0000256" key="4">
    <source>
        <dbReference type="ARBA" id="ARBA00022519"/>
    </source>
</evidence>
<dbReference type="SUPFAM" id="SSF54534">
    <property type="entry name" value="FKBP-like"/>
    <property type="match status" value="1"/>
</dbReference>
<keyword evidence="7" id="KW-0472">Membrane</keyword>
<dbReference type="GO" id="GO:0016853">
    <property type="term" value="F:isomerase activity"/>
    <property type="evidence" value="ECO:0007669"/>
    <property type="project" value="UniProtKB-KW"/>
</dbReference>
<dbReference type="EMBL" id="AP018817">
    <property type="protein sequence ID" value="BBF69548.1"/>
    <property type="molecule type" value="Genomic_DNA"/>
</dbReference>
<dbReference type="SUPFAM" id="SSF109998">
    <property type="entry name" value="Triger factor/SurA peptide-binding domain-like"/>
    <property type="match status" value="1"/>
</dbReference>
<dbReference type="PANTHER" id="PTHR47529">
    <property type="entry name" value="PEPTIDYL-PROLYL CIS-TRANS ISOMERASE D"/>
    <property type="match status" value="1"/>
</dbReference>
<keyword evidence="6" id="KW-1133">Transmembrane helix</keyword>
<feature type="domain" description="PpiC" evidence="14">
    <location>
        <begin position="255"/>
        <end position="375"/>
    </location>
</feature>
<keyword evidence="16" id="KW-1185">Reference proteome</keyword>
<evidence type="ECO:0000313" key="15">
    <source>
        <dbReference type="EMBL" id="BBF69548.1"/>
    </source>
</evidence>
<keyword evidence="5" id="KW-0812">Transmembrane</keyword>
<keyword evidence="4" id="KW-0997">Cell inner membrane</keyword>
<evidence type="ECO:0000256" key="10">
    <source>
        <dbReference type="ARBA" id="ARBA00031484"/>
    </source>
</evidence>
<dbReference type="InterPro" id="IPR052029">
    <property type="entry name" value="PpiD_chaperone"/>
</dbReference>
<evidence type="ECO:0000256" key="5">
    <source>
        <dbReference type="ARBA" id="ARBA00022692"/>
    </source>
</evidence>
<dbReference type="RefSeq" id="WP_261936580.1">
    <property type="nucleotide sequence ID" value="NZ_AP018817.1"/>
</dbReference>
<evidence type="ECO:0000256" key="6">
    <source>
        <dbReference type="ARBA" id="ARBA00022989"/>
    </source>
</evidence>
<reference evidence="15" key="1">
    <citation type="submission" date="2018-07" db="EMBL/GenBank/DDBJ databases">
        <title>Complete genome sequence of Sphingomonas bisphenolicum strain AO1, a bisphenol A degradative bacterium isolated from Japanese farm field.</title>
        <authorList>
            <person name="Murakami M."/>
            <person name="Koh M."/>
            <person name="Koba S."/>
            <person name="Matsumura Y."/>
        </authorList>
    </citation>
    <scope>NUCLEOTIDE SEQUENCE</scope>
    <source>
        <strain evidence="15">AO1</strain>
    </source>
</reference>
<dbReference type="Pfam" id="PF13624">
    <property type="entry name" value="SurA_N_3"/>
    <property type="match status" value="1"/>
</dbReference>
<dbReference type="InterPro" id="IPR027304">
    <property type="entry name" value="Trigger_fact/SurA_dom_sf"/>
</dbReference>
<keyword evidence="8" id="KW-0143">Chaperone</keyword>
<evidence type="ECO:0000256" key="8">
    <source>
        <dbReference type="ARBA" id="ARBA00023186"/>
    </source>
</evidence>
<evidence type="ECO:0000256" key="12">
    <source>
        <dbReference type="ARBA" id="ARBA00040743"/>
    </source>
</evidence>
<evidence type="ECO:0000256" key="9">
    <source>
        <dbReference type="ARBA" id="ARBA00030642"/>
    </source>
</evidence>
<dbReference type="InterPro" id="IPR046357">
    <property type="entry name" value="PPIase_dom_sf"/>
</dbReference>